<name>A0AB39I2U9_9PSED</name>
<protein>
    <submittedName>
        <fullName evidence="1">Uncharacterized protein</fullName>
    </submittedName>
</protein>
<evidence type="ECO:0000313" key="1">
    <source>
        <dbReference type="EMBL" id="XDK36686.1"/>
    </source>
</evidence>
<proteinExistence type="predicted"/>
<accession>A0AB39I2U9</accession>
<reference evidence="1" key="1">
    <citation type="submission" date="2024-07" db="EMBL/GenBank/DDBJ databases">
        <title>Identification and characteristics of a novel species of coltsfoot's symbiotic bacteria.</title>
        <authorList>
            <person name="Juszczyk A."/>
            <person name="Jasielczuk I."/>
            <person name="Gurgul A."/>
            <person name="Rogala M."/>
            <person name="Kowalczyk A."/>
            <person name="Szmatola T."/>
            <person name="Kosecka-Strojek M."/>
            <person name="Arent Z."/>
            <person name="Latowski D."/>
        </authorList>
    </citation>
    <scope>NUCLEOTIDE SEQUENCE</scope>
    <source>
        <strain evidence="1">Hg7Tf</strain>
    </source>
</reference>
<dbReference type="EMBL" id="CP162607">
    <property type="protein sequence ID" value="XDK36686.1"/>
    <property type="molecule type" value="Genomic_DNA"/>
</dbReference>
<sequence length="47" mass="5113">MLVSTADCGLMAAILRKLNGKHFPIRDIGVLIATSPLPQGLARRKRI</sequence>
<dbReference type="RefSeq" id="WP_156156578.1">
    <property type="nucleotide sequence ID" value="NZ_CP162607.1"/>
</dbReference>
<dbReference type="AlphaFoldDB" id="A0AB39I2U9"/>
<organism evidence="1">
    <name type="scientific">Pseudomonas sp. Hg7Tf</name>
    <dbReference type="NCBI Taxonomy" id="3236988"/>
    <lineage>
        <taxon>Bacteria</taxon>
        <taxon>Pseudomonadati</taxon>
        <taxon>Pseudomonadota</taxon>
        <taxon>Gammaproteobacteria</taxon>
        <taxon>Pseudomonadales</taxon>
        <taxon>Pseudomonadaceae</taxon>
        <taxon>Pseudomonas</taxon>
    </lineage>
</organism>
<gene>
    <name evidence="1" type="ORF">AB4Y39_23780</name>
</gene>